<protein>
    <submittedName>
        <fullName evidence="1">Uncharacterized protein</fullName>
    </submittedName>
</protein>
<gene>
    <name evidence="1" type="ORF">QFC21_005361</name>
</gene>
<proteinExistence type="predicted"/>
<comment type="caution">
    <text evidence="1">The sequence shown here is derived from an EMBL/GenBank/DDBJ whole genome shotgun (WGS) entry which is preliminary data.</text>
</comment>
<evidence type="ECO:0000313" key="2">
    <source>
        <dbReference type="Proteomes" id="UP001227268"/>
    </source>
</evidence>
<reference evidence="1" key="1">
    <citation type="submission" date="2023-04" db="EMBL/GenBank/DDBJ databases">
        <title>Draft Genome sequencing of Naganishia species isolated from polar environments using Oxford Nanopore Technology.</title>
        <authorList>
            <person name="Leo P."/>
            <person name="Venkateswaran K."/>
        </authorList>
    </citation>
    <scope>NUCLEOTIDE SEQUENCE</scope>
    <source>
        <strain evidence="1">MNA-CCFEE 5423</strain>
    </source>
</reference>
<accession>A0ACC2VA59</accession>
<dbReference type="EMBL" id="JASBWT010000020">
    <property type="protein sequence ID" value="KAJ9095998.1"/>
    <property type="molecule type" value="Genomic_DNA"/>
</dbReference>
<evidence type="ECO:0000313" key="1">
    <source>
        <dbReference type="EMBL" id="KAJ9095998.1"/>
    </source>
</evidence>
<name>A0ACC2VA59_9TREE</name>
<sequence length="216" mass="24065">MLPRFLKTFLFVLLLIVIPTLVLLYRNHPAGSNWNEWSLERGTSDSAWNPLSASGDDDDGLSPLHLEDHWNAGGAEPDYRYAKVVEAEKENIGTGTGGSKTMTVYRLGDTLVNQEELEAFRTWRQTYLSEGGAAKSADEDDLTRKDGEDRPILASAWSSDAAVQGGVIMPKLGNATAKAELGRASWKLLHLITMRFPEKPTEDERAALKSYFYLFR</sequence>
<dbReference type="Proteomes" id="UP001227268">
    <property type="component" value="Unassembled WGS sequence"/>
</dbReference>
<organism evidence="1 2">
    <name type="scientific">Naganishia friedmannii</name>
    <dbReference type="NCBI Taxonomy" id="89922"/>
    <lineage>
        <taxon>Eukaryota</taxon>
        <taxon>Fungi</taxon>
        <taxon>Dikarya</taxon>
        <taxon>Basidiomycota</taxon>
        <taxon>Agaricomycotina</taxon>
        <taxon>Tremellomycetes</taxon>
        <taxon>Filobasidiales</taxon>
        <taxon>Filobasidiaceae</taxon>
        <taxon>Naganishia</taxon>
    </lineage>
</organism>
<keyword evidence="2" id="KW-1185">Reference proteome</keyword>